<keyword evidence="3" id="KW-1185">Reference proteome</keyword>
<dbReference type="SUPFAM" id="SSF46689">
    <property type="entry name" value="Homeodomain-like"/>
    <property type="match status" value="1"/>
</dbReference>
<accession>A0A0X8G587</accession>
<dbReference type="AlphaFoldDB" id="A0A0X8G587"/>
<evidence type="ECO:0000259" key="1">
    <source>
        <dbReference type="Pfam" id="PF13518"/>
    </source>
</evidence>
<dbReference type="PATRIC" id="fig|1622118.3.peg.589"/>
<name>A0A0X8G587_9FLAO</name>
<dbReference type="RefSeq" id="WP_068206096.1">
    <property type="nucleotide sequence ID" value="NZ_CP013355.1"/>
</dbReference>
<feature type="domain" description="Insertion element IS150 protein InsJ-like helix-turn-helix" evidence="1">
    <location>
        <begin position="12"/>
        <end position="63"/>
    </location>
</feature>
<dbReference type="Gene3D" id="1.10.10.10">
    <property type="entry name" value="Winged helix-like DNA-binding domain superfamily/Winged helix DNA-binding domain"/>
    <property type="match status" value="1"/>
</dbReference>
<dbReference type="InterPro" id="IPR036388">
    <property type="entry name" value="WH-like_DNA-bd_sf"/>
</dbReference>
<dbReference type="STRING" id="1622118.Lupro_02820"/>
<dbReference type="Pfam" id="PF13518">
    <property type="entry name" value="HTH_28"/>
    <property type="match status" value="1"/>
</dbReference>
<gene>
    <name evidence="2" type="ORF">Lupro_02820</name>
</gene>
<proteinExistence type="predicted"/>
<sequence>MPWKETTTMEQKIEFICEWRTGKYTITELCKNFEISRPTAYKLINRFEKQGFEGLKEQSRTPKEHPNATKENIVDGILKLKKKHPRWGAKKSINYCLTILQKMRSPRWLLFTTYSKDTV</sequence>
<dbReference type="OrthoDB" id="1495855at2"/>
<dbReference type="InterPro" id="IPR009057">
    <property type="entry name" value="Homeodomain-like_sf"/>
</dbReference>
<reference evidence="2 3" key="2">
    <citation type="journal article" date="2016" name="Int. J. Syst. Evol. Microbiol.">
        <title>Lutibacter profundi sp. nov., isolated from a deep-sea hydrothermal system on the Arctic Mid-Ocean Ridge and emended description of the genus Lutibacter.</title>
        <authorList>
            <person name="Le Moine Bauer S."/>
            <person name="Roalkvam I."/>
            <person name="Steen I.H."/>
            <person name="Dahle H."/>
        </authorList>
    </citation>
    <scope>NUCLEOTIDE SEQUENCE [LARGE SCALE GENOMIC DNA]</scope>
    <source>
        <strain evidence="2 3">LP1</strain>
    </source>
</reference>
<dbReference type="EMBL" id="CP013355">
    <property type="protein sequence ID" value="AMC10249.1"/>
    <property type="molecule type" value="Genomic_DNA"/>
</dbReference>
<dbReference type="InterPro" id="IPR055247">
    <property type="entry name" value="InsJ-like_HTH"/>
</dbReference>
<reference evidence="3" key="1">
    <citation type="submission" date="2015-12" db="EMBL/GenBank/DDBJ databases">
        <title>Complete genome sequence of Lutibacter profundus strain LP1.</title>
        <authorList>
            <person name="Wissuwa J."/>
            <person name="Le Moine Bauer S."/>
            <person name="Stokke R."/>
            <person name="Dahle H."/>
            <person name="Steen I.H."/>
        </authorList>
    </citation>
    <scope>NUCLEOTIDE SEQUENCE [LARGE SCALE GENOMIC DNA]</scope>
    <source>
        <strain evidence="3">LP1</strain>
    </source>
</reference>
<dbReference type="Proteomes" id="UP000059672">
    <property type="component" value="Chromosome"/>
</dbReference>
<evidence type="ECO:0000313" key="2">
    <source>
        <dbReference type="EMBL" id="AMC10249.1"/>
    </source>
</evidence>
<organism evidence="2 3">
    <name type="scientific">Lutibacter profundi</name>
    <dbReference type="NCBI Taxonomy" id="1622118"/>
    <lineage>
        <taxon>Bacteria</taxon>
        <taxon>Pseudomonadati</taxon>
        <taxon>Bacteroidota</taxon>
        <taxon>Flavobacteriia</taxon>
        <taxon>Flavobacteriales</taxon>
        <taxon>Flavobacteriaceae</taxon>
        <taxon>Lutibacter</taxon>
    </lineage>
</organism>
<evidence type="ECO:0000313" key="3">
    <source>
        <dbReference type="Proteomes" id="UP000059672"/>
    </source>
</evidence>
<dbReference type="KEGG" id="lut:Lupro_02820"/>
<protein>
    <recommendedName>
        <fullName evidence="1">Insertion element IS150 protein InsJ-like helix-turn-helix domain-containing protein</fullName>
    </recommendedName>
</protein>